<dbReference type="AlphaFoldDB" id="A0A200Q630"/>
<comment type="caution">
    <text evidence="2">The sequence shown here is derived from an EMBL/GenBank/DDBJ whole genome shotgun (WGS) entry which is preliminary data.</text>
</comment>
<feature type="region of interest" description="Disordered" evidence="1">
    <location>
        <begin position="32"/>
        <end position="122"/>
    </location>
</feature>
<name>A0A200Q630_MACCD</name>
<protein>
    <submittedName>
        <fullName evidence="2">Uncharacterized protein</fullName>
    </submittedName>
</protein>
<sequence length="324" mass="36353">MTYDLDCYSLPNLTYKEIKMAKAIPSLLPPTSAATVSTTATPTTAPTSAANLPMPKPQKDAPQKKTSKRSRDSDPAAGQSATPAAATTSATASTSPDQPKDAPRRKKLRTKDNGPFEERRQFTPRWLEEKEVPILLKDSGLVSPMICCALMSGSRLPRDILRYQNLQANILLERICSSFYSLQLGVSELLSRFCGSETTLQDELRQKRVLVRHLRRQLEAERADKWDMISQKVTKIKEESAEFASQLQTKFEKQSREIAEIVALEAVLDTHRTLYEKFLTEKRVSPPGTPDKEKCTSGRKIEQHGEQTKVDKGDRDTIVCRDKD</sequence>
<feature type="compositionally biased region" description="Basic and acidic residues" evidence="1">
    <location>
        <begin position="57"/>
        <end position="74"/>
    </location>
</feature>
<evidence type="ECO:0000313" key="2">
    <source>
        <dbReference type="EMBL" id="OVA05908.1"/>
    </source>
</evidence>
<evidence type="ECO:0000313" key="3">
    <source>
        <dbReference type="Proteomes" id="UP000195402"/>
    </source>
</evidence>
<feature type="compositionally biased region" description="Basic and acidic residues" evidence="1">
    <location>
        <begin position="110"/>
        <end position="122"/>
    </location>
</feature>
<proteinExistence type="predicted"/>
<organism evidence="2 3">
    <name type="scientific">Macleaya cordata</name>
    <name type="common">Five-seeded plume-poppy</name>
    <name type="synonym">Bocconia cordata</name>
    <dbReference type="NCBI Taxonomy" id="56857"/>
    <lineage>
        <taxon>Eukaryota</taxon>
        <taxon>Viridiplantae</taxon>
        <taxon>Streptophyta</taxon>
        <taxon>Embryophyta</taxon>
        <taxon>Tracheophyta</taxon>
        <taxon>Spermatophyta</taxon>
        <taxon>Magnoliopsida</taxon>
        <taxon>Ranunculales</taxon>
        <taxon>Papaveraceae</taxon>
        <taxon>Papaveroideae</taxon>
        <taxon>Macleaya</taxon>
    </lineage>
</organism>
<gene>
    <name evidence="2" type="ORF">BVC80_1703g17</name>
</gene>
<dbReference type="Proteomes" id="UP000195402">
    <property type="component" value="Unassembled WGS sequence"/>
</dbReference>
<reference evidence="2 3" key="1">
    <citation type="journal article" date="2017" name="Mol. Plant">
        <title>The Genome of Medicinal Plant Macleaya cordata Provides New Insights into Benzylisoquinoline Alkaloids Metabolism.</title>
        <authorList>
            <person name="Liu X."/>
            <person name="Liu Y."/>
            <person name="Huang P."/>
            <person name="Ma Y."/>
            <person name="Qing Z."/>
            <person name="Tang Q."/>
            <person name="Cao H."/>
            <person name="Cheng P."/>
            <person name="Zheng Y."/>
            <person name="Yuan Z."/>
            <person name="Zhou Y."/>
            <person name="Liu J."/>
            <person name="Tang Z."/>
            <person name="Zhuo Y."/>
            <person name="Zhang Y."/>
            <person name="Yu L."/>
            <person name="Huang J."/>
            <person name="Yang P."/>
            <person name="Peng Q."/>
            <person name="Zhang J."/>
            <person name="Jiang W."/>
            <person name="Zhang Z."/>
            <person name="Lin K."/>
            <person name="Ro D.K."/>
            <person name="Chen X."/>
            <person name="Xiong X."/>
            <person name="Shang Y."/>
            <person name="Huang S."/>
            <person name="Zeng J."/>
        </authorList>
    </citation>
    <scope>NUCLEOTIDE SEQUENCE [LARGE SCALE GENOMIC DNA]</scope>
    <source>
        <strain evidence="3">cv. BLH2017</strain>
        <tissue evidence="2">Root</tissue>
    </source>
</reference>
<feature type="compositionally biased region" description="Low complexity" evidence="1">
    <location>
        <begin position="75"/>
        <end position="97"/>
    </location>
</feature>
<feature type="compositionally biased region" description="Low complexity" evidence="1">
    <location>
        <begin position="32"/>
        <end position="50"/>
    </location>
</feature>
<dbReference type="EMBL" id="MVGT01002982">
    <property type="protein sequence ID" value="OVA05908.1"/>
    <property type="molecule type" value="Genomic_DNA"/>
</dbReference>
<evidence type="ECO:0000256" key="1">
    <source>
        <dbReference type="SAM" id="MobiDB-lite"/>
    </source>
</evidence>
<keyword evidence="3" id="KW-1185">Reference proteome</keyword>
<dbReference type="InParanoid" id="A0A200Q630"/>
<accession>A0A200Q630</accession>
<feature type="region of interest" description="Disordered" evidence="1">
    <location>
        <begin position="281"/>
        <end position="324"/>
    </location>
</feature>